<dbReference type="GO" id="GO:0005737">
    <property type="term" value="C:cytoplasm"/>
    <property type="evidence" value="ECO:0007669"/>
    <property type="project" value="TreeGrafter"/>
</dbReference>
<evidence type="ECO:0000313" key="6">
    <source>
        <dbReference type="Proteomes" id="UP000025227"/>
    </source>
</evidence>
<keyword evidence="5" id="KW-0732">Signal</keyword>
<protein>
    <submittedName>
        <fullName evidence="7">CNNM transmembrane domain-containing protein</fullName>
    </submittedName>
</protein>
<feature type="transmembrane region" description="Helical" evidence="4">
    <location>
        <begin position="269"/>
        <end position="290"/>
    </location>
</feature>
<keyword evidence="2" id="KW-0813">Transport</keyword>
<feature type="region of interest" description="Disordered" evidence="3">
    <location>
        <begin position="682"/>
        <end position="708"/>
    </location>
</feature>
<dbReference type="InterPro" id="IPR002550">
    <property type="entry name" value="CNNM"/>
</dbReference>
<evidence type="ECO:0000313" key="7">
    <source>
        <dbReference type="WBParaSite" id="HCON_00054920-00001"/>
    </source>
</evidence>
<keyword evidence="4" id="KW-0812">Transmembrane</keyword>
<evidence type="ECO:0000256" key="5">
    <source>
        <dbReference type="SAM" id="SignalP"/>
    </source>
</evidence>
<dbReference type="InterPro" id="IPR046342">
    <property type="entry name" value="CBS_dom_sf"/>
</dbReference>
<dbReference type="InterPro" id="IPR045095">
    <property type="entry name" value="ACDP"/>
</dbReference>
<feature type="signal peptide" evidence="5">
    <location>
        <begin position="1"/>
        <end position="25"/>
    </location>
</feature>
<dbReference type="GO" id="GO:0030026">
    <property type="term" value="P:intracellular manganese ion homeostasis"/>
    <property type="evidence" value="ECO:0007669"/>
    <property type="project" value="TreeGrafter"/>
</dbReference>
<keyword evidence="4" id="KW-1133">Transmembrane helix</keyword>
<dbReference type="PANTHER" id="PTHR12064:SF97">
    <property type="entry name" value="METAL TRANSPORTER CNNM-5"/>
    <property type="match status" value="1"/>
</dbReference>
<dbReference type="Gene3D" id="3.10.580.10">
    <property type="entry name" value="CBS-domain"/>
    <property type="match status" value="1"/>
</dbReference>
<name>A0A7I4Y7U1_HAECO</name>
<feature type="transmembrane region" description="Helical" evidence="4">
    <location>
        <begin position="231"/>
        <end position="248"/>
    </location>
</feature>
<reference evidence="7" key="1">
    <citation type="submission" date="2020-12" db="UniProtKB">
        <authorList>
            <consortium name="WormBaseParasite"/>
        </authorList>
    </citation>
    <scope>IDENTIFICATION</scope>
    <source>
        <strain evidence="7">MHco3</strain>
    </source>
</reference>
<dbReference type="PROSITE" id="PS51846">
    <property type="entry name" value="CNNM"/>
    <property type="match status" value="1"/>
</dbReference>
<dbReference type="SUPFAM" id="SSF54631">
    <property type="entry name" value="CBS-domain pair"/>
    <property type="match status" value="1"/>
</dbReference>
<dbReference type="WBParaSite" id="HCON_00054920-00001">
    <property type="protein sequence ID" value="HCON_00054920-00001"/>
    <property type="gene ID" value="HCON_00054920"/>
</dbReference>
<dbReference type="GO" id="GO:0016020">
    <property type="term" value="C:membrane"/>
    <property type="evidence" value="ECO:0007669"/>
    <property type="project" value="UniProtKB-UniRule"/>
</dbReference>
<organism evidence="6 7">
    <name type="scientific">Haemonchus contortus</name>
    <name type="common">Barber pole worm</name>
    <dbReference type="NCBI Taxonomy" id="6289"/>
    <lineage>
        <taxon>Eukaryota</taxon>
        <taxon>Metazoa</taxon>
        <taxon>Ecdysozoa</taxon>
        <taxon>Nematoda</taxon>
        <taxon>Chromadorea</taxon>
        <taxon>Rhabditida</taxon>
        <taxon>Rhabditina</taxon>
        <taxon>Rhabditomorpha</taxon>
        <taxon>Strongyloidea</taxon>
        <taxon>Trichostrongylidae</taxon>
        <taxon>Haemonchus</taxon>
    </lineage>
</organism>
<keyword evidence="1" id="KW-0677">Repeat</keyword>
<feature type="chain" id="PRO_5043333048" evidence="5">
    <location>
        <begin position="26"/>
        <end position="859"/>
    </location>
</feature>
<dbReference type="GO" id="GO:0010960">
    <property type="term" value="P:magnesium ion homeostasis"/>
    <property type="evidence" value="ECO:0007669"/>
    <property type="project" value="InterPro"/>
</dbReference>
<dbReference type="Pfam" id="PF01595">
    <property type="entry name" value="CNNM"/>
    <property type="match status" value="1"/>
</dbReference>
<feature type="transmembrane region" description="Helical" evidence="4">
    <location>
        <begin position="198"/>
        <end position="219"/>
    </location>
</feature>
<feature type="region of interest" description="Disordered" evidence="3">
    <location>
        <begin position="780"/>
        <end position="821"/>
    </location>
</feature>
<sequence length="859" mass="97375">MLNVHLVSLVVKIFTALIQLYGGNSLDIFGLRTKKDTTEITKDTKVYFIVFGTGLPRDGYFLSSTDRCEDWDSKYILTKEGISLKTNEVYKNAVRLEAPEGVPFSVKFSTFHLCHKSAISLNKVLLQVRDKGQNDLFLPVWVIVLICIATLVISSYCSGANFAYMRMSINDMALLSETGEEPHKTHARKIIKYRKQSNWLICTMALANILVNTIFTNGIAALVEPHKYGEILKYVVPTVFIVLLGEMLPQSVCNRFGLVLAAKTRHVTLILFVICAPIAWPLSKLIDFFLGREVREIYSEEKLKALIKVQAKKMEEAAQDILARIADFPKKTVEDMMTPMEDTFAVSGNDKLDVKLLVTILEKGFTRIPVHEEKNRLHLTSVLNVKDLATMTIDHKSTVNEFMSKIDDSRKQLRFVLAAQKGEAVMQEMMKGDHHLCAVMKFCYGRYRIVGLITFEDVLEEVFGDIEDDSDKMWNNRRAGVHKDQQTLDWFRSSEREQLDGLGVNATLRLIQSVFDRCPLLVTLGYDVLRMKGLLSEENLRHAEENEVITPRSNRKILIFFDGTITVENGQTLMYRMEPNRSDFRPYIWGKWLVKRIFKERLQLLSCLKKPPACKSQPRPPLITAVTRAAYFEISDLNIIEGLRNPDDVGYDNNAVLAKTPSNEMVKGDVKAVPQLSKEQFELDSTQMSSDNGRRKPHNTPRGSNDKLLHRSLTPERLRAVLKNLKSTADGSKELFSSDDSASDEKIAKRQLSPSFINTAREPMIRAVPPTMQLFNSLSKEKSEEGVQSRTLPSGNNDTTIKTDTATVGDRRRRSSKKSSEVVIVPSATNLVAQDKEPTKKKRSKSILALFSFLRRKTQ</sequence>
<dbReference type="Proteomes" id="UP000025227">
    <property type="component" value="Unplaced"/>
</dbReference>
<evidence type="ECO:0000256" key="3">
    <source>
        <dbReference type="SAM" id="MobiDB-lite"/>
    </source>
</evidence>
<dbReference type="GO" id="GO:0006811">
    <property type="term" value="P:monoatomic ion transport"/>
    <property type="evidence" value="ECO:0007669"/>
    <property type="project" value="UniProtKB-KW"/>
</dbReference>
<evidence type="ECO:0000256" key="4">
    <source>
        <dbReference type="SAM" id="Phobius"/>
    </source>
</evidence>
<accession>A0A7I5E7U7</accession>
<keyword evidence="2" id="KW-0406">Ion transport</keyword>
<proteinExistence type="predicted"/>
<accession>A0A7I4Y7U1</accession>
<evidence type="ECO:0000256" key="2">
    <source>
        <dbReference type="ARBA" id="ARBA00023065"/>
    </source>
</evidence>
<dbReference type="OrthoDB" id="5353557at2759"/>
<keyword evidence="6" id="KW-1185">Reference proteome</keyword>
<dbReference type="AlphaFoldDB" id="A0A7I4Y7U1"/>
<evidence type="ECO:0000256" key="1">
    <source>
        <dbReference type="ARBA" id="ARBA00022737"/>
    </source>
</evidence>
<feature type="compositionally biased region" description="Polar residues" evidence="3">
    <location>
        <begin position="788"/>
        <end position="806"/>
    </location>
</feature>
<dbReference type="PANTHER" id="PTHR12064">
    <property type="entry name" value="METAL TRANSPORTER CNNM"/>
    <property type="match status" value="1"/>
</dbReference>
<feature type="transmembrane region" description="Helical" evidence="4">
    <location>
        <begin position="136"/>
        <end position="157"/>
    </location>
</feature>
<keyword evidence="4" id="KW-0472">Membrane</keyword>